<dbReference type="InterPro" id="IPR051678">
    <property type="entry name" value="AGP_Transferase"/>
</dbReference>
<dbReference type="PANTHER" id="PTHR21310:SF15">
    <property type="entry name" value="AMINOGLYCOSIDE PHOSPHOTRANSFERASE DOMAIN-CONTAINING PROTEIN"/>
    <property type="match status" value="1"/>
</dbReference>
<sequence length="319" mass="35666">MPDEEGPEPYWYEDSNVPEDIPDSGTILELVNVNELLKSFAYPPDADTPVCWVKYGVSVHWNEVCAQKMACEGLRATAPRIARAPAIYYAFMYKQTTVIVMEYVRGQTAKDLYDKADEAGRAVIRTQLADAFSALTRIPLPVDKALLRPTAIDGGYAGHRAFGDLLDFTAPRLYENATQLEEHINVLLEKASPRTSTQERYKWRLQHLADEPLVFSHMDAYGKNFLIDTEGCVVVLDFFNASILPASFALSTVQHHMYDIRIGDLVVVPGARTENVRALGMLYTWLQQGGGFDKMGKRVAGGDDETQTRLIALVQNTLK</sequence>
<dbReference type="GO" id="GO:0016740">
    <property type="term" value="F:transferase activity"/>
    <property type="evidence" value="ECO:0007669"/>
    <property type="project" value="UniProtKB-KW"/>
</dbReference>
<comment type="caution">
    <text evidence="2">The sequence shown here is derived from an EMBL/GenBank/DDBJ whole genome shotgun (WGS) entry which is preliminary data.</text>
</comment>
<keyword evidence="2" id="KW-0808">Transferase</keyword>
<dbReference type="InterPro" id="IPR011009">
    <property type="entry name" value="Kinase-like_dom_sf"/>
</dbReference>
<proteinExistence type="predicted"/>
<dbReference type="OrthoDB" id="3250044at2759"/>
<accession>A0A167PR42</accession>
<dbReference type="InterPro" id="IPR002575">
    <property type="entry name" value="Aminoglycoside_PTrfase"/>
</dbReference>
<dbReference type="PANTHER" id="PTHR21310">
    <property type="entry name" value="AMINOGLYCOSIDE PHOSPHOTRANSFERASE-RELATED-RELATED"/>
    <property type="match status" value="1"/>
</dbReference>
<name>A0A167PR42_9HYPO</name>
<evidence type="ECO:0000313" key="3">
    <source>
        <dbReference type="Proteomes" id="UP000076874"/>
    </source>
</evidence>
<dbReference type="EMBL" id="AZHD01000015">
    <property type="protein sequence ID" value="OAA56938.1"/>
    <property type="molecule type" value="Genomic_DNA"/>
</dbReference>
<reference evidence="2 3" key="1">
    <citation type="journal article" date="2016" name="Genome Biol. Evol.">
        <title>Divergent and convergent evolution of fungal pathogenicity.</title>
        <authorList>
            <person name="Shang Y."/>
            <person name="Xiao G."/>
            <person name="Zheng P."/>
            <person name="Cen K."/>
            <person name="Zhan S."/>
            <person name="Wang C."/>
        </authorList>
    </citation>
    <scope>NUCLEOTIDE SEQUENCE [LARGE SCALE GENOMIC DNA]</scope>
    <source>
        <strain evidence="2 3">RCEF 264</strain>
    </source>
</reference>
<organism evidence="2 3">
    <name type="scientific">Niveomyces insectorum RCEF 264</name>
    <dbReference type="NCBI Taxonomy" id="1081102"/>
    <lineage>
        <taxon>Eukaryota</taxon>
        <taxon>Fungi</taxon>
        <taxon>Dikarya</taxon>
        <taxon>Ascomycota</taxon>
        <taxon>Pezizomycotina</taxon>
        <taxon>Sordariomycetes</taxon>
        <taxon>Hypocreomycetidae</taxon>
        <taxon>Hypocreales</taxon>
        <taxon>Cordycipitaceae</taxon>
        <taxon>Niveomyces</taxon>
    </lineage>
</organism>
<dbReference type="Proteomes" id="UP000076874">
    <property type="component" value="Unassembled WGS sequence"/>
</dbReference>
<dbReference type="Pfam" id="PF01636">
    <property type="entry name" value="APH"/>
    <property type="match status" value="1"/>
</dbReference>
<dbReference type="SUPFAM" id="SSF56112">
    <property type="entry name" value="Protein kinase-like (PK-like)"/>
    <property type="match status" value="1"/>
</dbReference>
<evidence type="ECO:0000259" key="1">
    <source>
        <dbReference type="Pfam" id="PF01636"/>
    </source>
</evidence>
<gene>
    <name evidence="2" type="ORF">SPI_07319</name>
</gene>
<keyword evidence="3" id="KW-1185">Reference proteome</keyword>
<dbReference type="AlphaFoldDB" id="A0A167PR42"/>
<evidence type="ECO:0000313" key="2">
    <source>
        <dbReference type="EMBL" id="OAA56938.1"/>
    </source>
</evidence>
<protein>
    <submittedName>
        <fullName evidence="2">Aminoglycoside phosphotransferase</fullName>
    </submittedName>
</protein>
<dbReference type="STRING" id="1081102.A0A167PR42"/>
<feature type="domain" description="Aminoglycoside phosphotransferase" evidence="1">
    <location>
        <begin position="98"/>
        <end position="254"/>
    </location>
</feature>